<comment type="caution">
    <text evidence="2">The sequence shown here is derived from an EMBL/GenBank/DDBJ whole genome shotgun (WGS) entry which is preliminary data.</text>
</comment>
<proteinExistence type="predicted"/>
<accession>A0A538TG38</accession>
<dbReference type="EMBL" id="VBOY01000128">
    <property type="protein sequence ID" value="TMQ62589.1"/>
    <property type="molecule type" value="Genomic_DNA"/>
</dbReference>
<feature type="signal peptide" evidence="1">
    <location>
        <begin position="1"/>
        <end position="29"/>
    </location>
</feature>
<evidence type="ECO:0000313" key="2">
    <source>
        <dbReference type="EMBL" id="TMQ62589.1"/>
    </source>
</evidence>
<organism evidence="2 3">
    <name type="scientific">Eiseniibacteriota bacterium</name>
    <dbReference type="NCBI Taxonomy" id="2212470"/>
    <lineage>
        <taxon>Bacteria</taxon>
        <taxon>Candidatus Eiseniibacteriota</taxon>
    </lineage>
</organism>
<reference evidence="2 3" key="1">
    <citation type="journal article" date="2019" name="Nat. Microbiol.">
        <title>Mediterranean grassland soil C-N compound turnover is dependent on rainfall and depth, and is mediated by genomically divergent microorganisms.</title>
        <authorList>
            <person name="Diamond S."/>
            <person name="Andeer P.F."/>
            <person name="Li Z."/>
            <person name="Crits-Christoph A."/>
            <person name="Burstein D."/>
            <person name="Anantharaman K."/>
            <person name="Lane K.R."/>
            <person name="Thomas B.C."/>
            <person name="Pan C."/>
            <person name="Northen T.R."/>
            <person name="Banfield J.F."/>
        </authorList>
    </citation>
    <scope>NUCLEOTIDE SEQUENCE [LARGE SCALE GENOMIC DNA]</scope>
    <source>
        <strain evidence="2">WS_8</strain>
    </source>
</reference>
<evidence type="ECO:0008006" key="4">
    <source>
        <dbReference type="Google" id="ProtNLM"/>
    </source>
</evidence>
<name>A0A538TG38_UNCEI</name>
<dbReference type="Proteomes" id="UP000316609">
    <property type="component" value="Unassembled WGS sequence"/>
</dbReference>
<feature type="chain" id="PRO_5022214433" description="YncE family protein" evidence="1">
    <location>
        <begin position="30"/>
        <end position="119"/>
    </location>
</feature>
<keyword evidence="1" id="KW-0732">Signal</keyword>
<evidence type="ECO:0000313" key="3">
    <source>
        <dbReference type="Proteomes" id="UP000316609"/>
    </source>
</evidence>
<protein>
    <recommendedName>
        <fullName evidence="4">YncE family protein</fullName>
    </recommendedName>
</protein>
<dbReference type="AlphaFoldDB" id="A0A538TG38"/>
<gene>
    <name evidence="2" type="ORF">E6K78_11460</name>
</gene>
<evidence type="ECO:0000256" key="1">
    <source>
        <dbReference type="SAM" id="SignalP"/>
    </source>
</evidence>
<sequence length="119" mass="12539">MLAKRFFYVCAGLLCLALAYQFGATSATAAKPGSTIVAAECDWPVAVACVDRTVYVLDVTNPQGLRNYPSIPGTDPVIAVNYSGSSNHITAMLLNGNAYTTLLNGDGTWEFMGNAIGAR</sequence>